<dbReference type="GO" id="GO:0033612">
    <property type="term" value="F:receptor serine/threonine kinase binding"/>
    <property type="evidence" value="ECO:0007669"/>
    <property type="project" value="TreeGrafter"/>
</dbReference>
<dbReference type="STRING" id="218851.A0A2G5EQ54"/>
<evidence type="ECO:0000256" key="20">
    <source>
        <dbReference type="ARBA" id="ARBA00047899"/>
    </source>
</evidence>
<dbReference type="FunFam" id="3.80.10.10:FF:000383">
    <property type="entry name" value="Leucine-rich repeat receptor protein kinase EMS1"/>
    <property type="match status" value="1"/>
</dbReference>
<feature type="non-terminal residue" evidence="25">
    <location>
        <position position="915"/>
    </location>
</feature>
<dbReference type="PANTHER" id="PTHR48056:SF89">
    <property type="entry name" value="OS06G0585982 PROTEIN"/>
    <property type="match status" value="1"/>
</dbReference>
<keyword evidence="19" id="KW-0325">Glycoprotein</keyword>
<evidence type="ECO:0000256" key="22">
    <source>
        <dbReference type="PROSITE-ProRule" id="PRU10141"/>
    </source>
</evidence>
<evidence type="ECO:0000256" key="6">
    <source>
        <dbReference type="ARBA" id="ARBA00022527"/>
    </source>
</evidence>
<sequence>MVSSFFVNYCLSTTTLTVATVDNVDQSILLEFKKGITQDPFRILSSWNDSVHFCKWTGVTCDQKQRRITKLDLQSNMLIGAIPSSIGNLSFLTVLNLQNNSFFGEVPQEIGRLYHLQELLLGNNSLGGQIPIHISNCTNLMNLSLPYNQLVGKIPMEIGYLSKLLTFSVARNLLSGNIPASLGNLSLLTNLSLPFNNFEGSVPDSLGQLTHLTFLGLGTNNLSASLFNASKLVVFDLIRNNFIGSVPTNLGGLQELFRFSVASNNLGSGKGYDLNFLTSLTNCSKLGILRISDNHFGGILPISIANLSKTLANLELGRNQIYGSIPLGIQNLANLSQLSMEENQLIGSIPWGIGELHNLKILNLHGNKLSGNVPSSIGNLAQLLDLSFANNKLEGIIPPSLQNCRYLGLLDLSQNSLNGTIPEQVISLSSLAISLNLSHNSLTGSLPPEVGSLKNLGVLDISHNRLSGAIPSAIGDCLRLEQLHMESNFFHGNIPSSLSYLKGIQDIDLSRNNLSGQVPKDLEMLPLLHNLNLSFNDLEGDVPRGGVFGNKSAISIVGNSKLCGGIFELQLAPCPNQESKSPGQSVSFKVIMIGISVLVCLVVILSFLIFYWRRKSGKKPPSTSFLDDRYLRVTYEELLKATNGFSSDNLLGVGSFGSVYKGTLRQETKPVAVKVLNLGQRGASKSFMAECQTQSKIRHRNLLKVITSCSSIDYQGNDFKALMFDLMLNGNLEHWLHPSQDHLSLRSLSFAQRLDIAIDIASALDYLHHQCQTPIIHCDLKPSNVLLDAELVAHVSDFGLAKFLSMNSDNLHKGDTSSIAVKGSIGYIAPEYAMGGEVSKRGDVYSYGILLLEMFTGKRPTDEMFKDGLNLHSFSEIALHKQVMEIVDPSLSFAELEEFCNNTEKWKIAKNTEHN</sequence>
<dbReference type="FunFam" id="3.80.10.10:FF:000288">
    <property type="entry name" value="LRR receptor-like serine/threonine-protein kinase EFR"/>
    <property type="match status" value="1"/>
</dbReference>
<dbReference type="InterPro" id="IPR001611">
    <property type="entry name" value="Leu-rich_rpt"/>
</dbReference>
<evidence type="ECO:0000256" key="10">
    <source>
        <dbReference type="ARBA" id="ARBA00022692"/>
    </source>
</evidence>
<keyword evidence="10 23" id="KW-0812">Transmembrane</keyword>
<keyword evidence="15 22" id="KW-0067">ATP-binding</keyword>
<evidence type="ECO:0000256" key="7">
    <source>
        <dbReference type="ARBA" id="ARBA00022553"/>
    </source>
</evidence>
<dbReference type="FunFam" id="3.30.200.20:FF:000432">
    <property type="entry name" value="LRR receptor-like serine/threonine-protein kinase EFR"/>
    <property type="match status" value="1"/>
</dbReference>
<dbReference type="PROSITE" id="PS00107">
    <property type="entry name" value="PROTEIN_KINASE_ATP"/>
    <property type="match status" value="1"/>
</dbReference>
<comment type="similarity">
    <text evidence="3">Belongs to the protein kinase superfamily. Ser/Thr protein kinase family.</text>
</comment>
<feature type="binding site" evidence="22">
    <location>
        <position position="674"/>
    </location>
    <ligand>
        <name>ATP</name>
        <dbReference type="ChEBI" id="CHEBI:30616"/>
    </ligand>
</feature>
<evidence type="ECO:0000256" key="18">
    <source>
        <dbReference type="ARBA" id="ARBA00023170"/>
    </source>
</evidence>
<dbReference type="GO" id="GO:0005524">
    <property type="term" value="F:ATP binding"/>
    <property type="evidence" value="ECO:0007669"/>
    <property type="project" value="UniProtKB-UniRule"/>
</dbReference>
<dbReference type="SMART" id="SM00369">
    <property type="entry name" value="LRR_TYP"/>
    <property type="match status" value="6"/>
</dbReference>
<keyword evidence="5" id="KW-1003">Cell membrane</keyword>
<evidence type="ECO:0000256" key="12">
    <source>
        <dbReference type="ARBA" id="ARBA00022737"/>
    </source>
</evidence>
<reference evidence="25 26" key="1">
    <citation type="submission" date="2017-09" db="EMBL/GenBank/DDBJ databases">
        <title>WGS assembly of Aquilegia coerulea Goldsmith.</title>
        <authorList>
            <person name="Hodges S."/>
            <person name="Kramer E."/>
            <person name="Nordborg M."/>
            <person name="Tomkins J."/>
            <person name="Borevitz J."/>
            <person name="Derieg N."/>
            <person name="Yan J."/>
            <person name="Mihaltcheva S."/>
            <person name="Hayes R.D."/>
            <person name="Rokhsar D."/>
        </authorList>
    </citation>
    <scope>NUCLEOTIDE SEQUENCE [LARGE SCALE GENOMIC DNA]</scope>
    <source>
        <strain evidence="26">cv. Goldsmith</strain>
    </source>
</reference>
<evidence type="ECO:0000256" key="1">
    <source>
        <dbReference type="ARBA" id="ARBA00004162"/>
    </source>
</evidence>
<evidence type="ECO:0000256" key="14">
    <source>
        <dbReference type="ARBA" id="ARBA00022777"/>
    </source>
</evidence>
<dbReference type="PANTHER" id="PTHR48056">
    <property type="entry name" value="LRR RECEPTOR-LIKE SERINE/THREONINE-PROTEIN KINASE-RELATED"/>
    <property type="match status" value="1"/>
</dbReference>
<dbReference type="InterPro" id="IPR008271">
    <property type="entry name" value="Ser/Thr_kinase_AS"/>
</dbReference>
<evidence type="ECO:0000256" key="3">
    <source>
        <dbReference type="ARBA" id="ARBA00008684"/>
    </source>
</evidence>
<gene>
    <name evidence="25" type="ORF">AQUCO_00500050v1</name>
</gene>
<dbReference type="InterPro" id="IPR011009">
    <property type="entry name" value="Kinase-like_dom_sf"/>
</dbReference>
<comment type="catalytic activity">
    <reaction evidence="21">
        <text>L-seryl-[protein] + ATP = O-phospho-L-seryl-[protein] + ADP + H(+)</text>
        <dbReference type="Rhea" id="RHEA:17989"/>
        <dbReference type="Rhea" id="RHEA-COMP:9863"/>
        <dbReference type="Rhea" id="RHEA-COMP:11604"/>
        <dbReference type="ChEBI" id="CHEBI:15378"/>
        <dbReference type="ChEBI" id="CHEBI:29999"/>
        <dbReference type="ChEBI" id="CHEBI:30616"/>
        <dbReference type="ChEBI" id="CHEBI:83421"/>
        <dbReference type="ChEBI" id="CHEBI:456216"/>
        <dbReference type="EC" id="2.7.11.1"/>
    </reaction>
</comment>
<dbReference type="FunFam" id="3.80.10.10:FF:000565">
    <property type="entry name" value="Leucine-rich repeat receptor-like kinase protein FLORAL ORGAN NUMBER1"/>
    <property type="match status" value="1"/>
</dbReference>
<organism evidence="25 26">
    <name type="scientific">Aquilegia coerulea</name>
    <name type="common">Rocky mountain columbine</name>
    <dbReference type="NCBI Taxonomy" id="218851"/>
    <lineage>
        <taxon>Eukaryota</taxon>
        <taxon>Viridiplantae</taxon>
        <taxon>Streptophyta</taxon>
        <taxon>Embryophyta</taxon>
        <taxon>Tracheophyta</taxon>
        <taxon>Spermatophyta</taxon>
        <taxon>Magnoliopsida</taxon>
        <taxon>Ranunculales</taxon>
        <taxon>Ranunculaceae</taxon>
        <taxon>Thalictroideae</taxon>
        <taxon>Aquilegia</taxon>
    </lineage>
</organism>
<evidence type="ECO:0000256" key="2">
    <source>
        <dbReference type="ARBA" id="ARBA00004479"/>
    </source>
</evidence>
<evidence type="ECO:0000256" key="11">
    <source>
        <dbReference type="ARBA" id="ARBA00022729"/>
    </source>
</evidence>
<dbReference type="Gene3D" id="3.80.10.10">
    <property type="entry name" value="Ribonuclease Inhibitor"/>
    <property type="match status" value="3"/>
</dbReference>
<dbReference type="EMBL" id="KZ305022">
    <property type="protein sequence ID" value="PIA57864.1"/>
    <property type="molecule type" value="Genomic_DNA"/>
</dbReference>
<dbReference type="Gene3D" id="3.30.200.20">
    <property type="entry name" value="Phosphorylase Kinase, domain 1"/>
    <property type="match status" value="1"/>
</dbReference>
<dbReference type="Gene3D" id="1.10.510.10">
    <property type="entry name" value="Transferase(Phosphotransferase) domain 1"/>
    <property type="match status" value="1"/>
</dbReference>
<dbReference type="FunFam" id="1.10.510.10:FF:000358">
    <property type="entry name" value="Putative leucine-rich repeat receptor-like serine/threonine-protein kinase"/>
    <property type="match status" value="1"/>
</dbReference>
<dbReference type="Pfam" id="PF07714">
    <property type="entry name" value="PK_Tyr_Ser-Thr"/>
    <property type="match status" value="1"/>
</dbReference>
<dbReference type="InterPro" id="IPR000719">
    <property type="entry name" value="Prot_kinase_dom"/>
</dbReference>
<dbReference type="GO" id="GO:0005886">
    <property type="term" value="C:plasma membrane"/>
    <property type="evidence" value="ECO:0007669"/>
    <property type="project" value="UniProtKB-SubCell"/>
</dbReference>
<dbReference type="Pfam" id="PF08263">
    <property type="entry name" value="LRRNT_2"/>
    <property type="match status" value="1"/>
</dbReference>
<dbReference type="InterPro" id="IPR003591">
    <property type="entry name" value="Leu-rich_rpt_typical-subtyp"/>
</dbReference>
<dbReference type="PROSITE" id="PS50011">
    <property type="entry name" value="PROTEIN_KINASE_DOM"/>
    <property type="match status" value="1"/>
</dbReference>
<evidence type="ECO:0000256" key="5">
    <source>
        <dbReference type="ARBA" id="ARBA00022475"/>
    </source>
</evidence>
<evidence type="ECO:0000256" key="15">
    <source>
        <dbReference type="ARBA" id="ARBA00022840"/>
    </source>
</evidence>
<feature type="domain" description="Protein kinase" evidence="24">
    <location>
        <begin position="645"/>
        <end position="915"/>
    </location>
</feature>
<name>A0A2G5EQ54_AQUCA</name>
<keyword evidence="14" id="KW-0418">Kinase</keyword>
<keyword evidence="18" id="KW-0675">Receptor</keyword>
<dbReference type="SUPFAM" id="SSF56112">
    <property type="entry name" value="Protein kinase-like (PK-like)"/>
    <property type="match status" value="1"/>
</dbReference>
<keyword evidence="13 22" id="KW-0547">Nucleotide-binding</keyword>
<evidence type="ECO:0000313" key="25">
    <source>
        <dbReference type="EMBL" id="PIA57864.1"/>
    </source>
</evidence>
<keyword evidence="12" id="KW-0677">Repeat</keyword>
<keyword evidence="6" id="KW-0723">Serine/threonine-protein kinase</keyword>
<keyword evidence="17 23" id="KW-0472">Membrane</keyword>
<evidence type="ECO:0000256" key="17">
    <source>
        <dbReference type="ARBA" id="ARBA00023136"/>
    </source>
</evidence>
<evidence type="ECO:0000256" key="8">
    <source>
        <dbReference type="ARBA" id="ARBA00022614"/>
    </source>
</evidence>
<keyword evidence="7" id="KW-0597">Phosphoprotein</keyword>
<evidence type="ECO:0000256" key="21">
    <source>
        <dbReference type="ARBA" id="ARBA00048679"/>
    </source>
</evidence>
<evidence type="ECO:0000259" key="24">
    <source>
        <dbReference type="PROSITE" id="PS50011"/>
    </source>
</evidence>
<dbReference type="AlphaFoldDB" id="A0A2G5EQ54"/>
<dbReference type="InterPro" id="IPR017441">
    <property type="entry name" value="Protein_kinase_ATP_BS"/>
</dbReference>
<dbReference type="PROSITE" id="PS00108">
    <property type="entry name" value="PROTEIN_KINASE_ST"/>
    <property type="match status" value="1"/>
</dbReference>
<dbReference type="InterPro" id="IPR001245">
    <property type="entry name" value="Ser-Thr/Tyr_kinase_cat_dom"/>
</dbReference>
<dbReference type="PRINTS" id="PR00019">
    <property type="entry name" value="LEURICHRPT"/>
</dbReference>
<keyword evidence="9" id="KW-0808">Transferase</keyword>
<keyword evidence="8" id="KW-0433">Leucine-rich repeat</keyword>
<comment type="catalytic activity">
    <reaction evidence="20">
        <text>L-threonyl-[protein] + ATP = O-phospho-L-threonyl-[protein] + ADP + H(+)</text>
        <dbReference type="Rhea" id="RHEA:46608"/>
        <dbReference type="Rhea" id="RHEA-COMP:11060"/>
        <dbReference type="Rhea" id="RHEA-COMP:11605"/>
        <dbReference type="ChEBI" id="CHEBI:15378"/>
        <dbReference type="ChEBI" id="CHEBI:30013"/>
        <dbReference type="ChEBI" id="CHEBI:30616"/>
        <dbReference type="ChEBI" id="CHEBI:61977"/>
        <dbReference type="ChEBI" id="CHEBI:456216"/>
        <dbReference type="EC" id="2.7.11.1"/>
    </reaction>
</comment>
<dbReference type="Proteomes" id="UP000230069">
    <property type="component" value="Unassembled WGS sequence"/>
</dbReference>
<keyword evidence="16 23" id="KW-1133">Transmembrane helix</keyword>
<evidence type="ECO:0000256" key="13">
    <source>
        <dbReference type="ARBA" id="ARBA00022741"/>
    </source>
</evidence>
<evidence type="ECO:0000256" key="23">
    <source>
        <dbReference type="SAM" id="Phobius"/>
    </source>
</evidence>
<evidence type="ECO:0000256" key="19">
    <source>
        <dbReference type="ARBA" id="ARBA00023180"/>
    </source>
</evidence>
<dbReference type="InterPro" id="IPR050647">
    <property type="entry name" value="Plant_LRR-RLKs"/>
</dbReference>
<dbReference type="GO" id="GO:0004674">
    <property type="term" value="F:protein serine/threonine kinase activity"/>
    <property type="evidence" value="ECO:0007669"/>
    <property type="project" value="UniProtKB-KW"/>
</dbReference>
<proteinExistence type="inferred from homology"/>
<dbReference type="SUPFAM" id="SSF52058">
    <property type="entry name" value="L domain-like"/>
    <property type="match status" value="2"/>
</dbReference>
<evidence type="ECO:0000256" key="4">
    <source>
        <dbReference type="ARBA" id="ARBA00012513"/>
    </source>
</evidence>
<dbReference type="EC" id="2.7.11.1" evidence="4"/>
<dbReference type="Pfam" id="PF00560">
    <property type="entry name" value="LRR_1"/>
    <property type="match status" value="7"/>
</dbReference>
<accession>A0A2G5EQ54</accession>
<keyword evidence="26" id="KW-1185">Reference proteome</keyword>
<evidence type="ECO:0000313" key="26">
    <source>
        <dbReference type="Proteomes" id="UP000230069"/>
    </source>
</evidence>
<dbReference type="OrthoDB" id="676979at2759"/>
<evidence type="ECO:0000256" key="9">
    <source>
        <dbReference type="ARBA" id="ARBA00022679"/>
    </source>
</evidence>
<evidence type="ECO:0000256" key="16">
    <source>
        <dbReference type="ARBA" id="ARBA00022989"/>
    </source>
</evidence>
<dbReference type="SMART" id="SM00220">
    <property type="entry name" value="S_TKc"/>
    <property type="match status" value="1"/>
</dbReference>
<feature type="transmembrane region" description="Helical" evidence="23">
    <location>
        <begin position="590"/>
        <end position="612"/>
    </location>
</feature>
<keyword evidence="11" id="KW-0732">Signal</keyword>
<protein>
    <recommendedName>
        <fullName evidence="4">non-specific serine/threonine protein kinase</fullName>
        <ecNumber evidence="4">2.7.11.1</ecNumber>
    </recommendedName>
</protein>
<dbReference type="InParanoid" id="A0A2G5EQ54"/>
<dbReference type="InterPro" id="IPR013210">
    <property type="entry name" value="LRR_N_plant-typ"/>
</dbReference>
<comment type="subcellular location">
    <subcellularLocation>
        <location evidence="1">Cell membrane</location>
        <topology evidence="1">Single-pass membrane protein</topology>
    </subcellularLocation>
    <subcellularLocation>
        <location evidence="2">Membrane</location>
        <topology evidence="2">Single-pass type I membrane protein</topology>
    </subcellularLocation>
</comment>
<dbReference type="InterPro" id="IPR032675">
    <property type="entry name" value="LRR_dom_sf"/>
</dbReference>